<organism evidence="1 2">
    <name type="scientific">Flavobacterium fryxellicola</name>
    <dbReference type="NCBI Taxonomy" id="249352"/>
    <lineage>
        <taxon>Bacteria</taxon>
        <taxon>Pseudomonadati</taxon>
        <taxon>Bacteroidota</taxon>
        <taxon>Flavobacteriia</taxon>
        <taxon>Flavobacteriales</taxon>
        <taxon>Flavobacteriaceae</taxon>
        <taxon>Flavobacterium</taxon>
    </lineage>
</organism>
<name>A0A167YR35_9FLAO</name>
<keyword evidence="2" id="KW-1185">Reference proteome</keyword>
<dbReference type="AlphaFoldDB" id="A0A167YR35"/>
<accession>A0A167YR35</accession>
<protein>
    <submittedName>
        <fullName evidence="1">Uncharacterized protein</fullName>
    </submittedName>
</protein>
<gene>
    <name evidence="1" type="ORF">FBFR_02920</name>
</gene>
<dbReference type="Proteomes" id="UP000077164">
    <property type="component" value="Unassembled WGS sequence"/>
</dbReference>
<dbReference type="OrthoDB" id="1354019at2"/>
<evidence type="ECO:0000313" key="1">
    <source>
        <dbReference type="EMBL" id="OAB29695.1"/>
    </source>
</evidence>
<evidence type="ECO:0000313" key="2">
    <source>
        <dbReference type="Proteomes" id="UP000077164"/>
    </source>
</evidence>
<dbReference type="STRING" id="249352.SAMN05444395_10739"/>
<reference evidence="1 2" key="1">
    <citation type="submission" date="2016-03" db="EMBL/GenBank/DDBJ databases">
        <title>Draft genome sequence of Flavobacterium fryxellicola DSM 16209.</title>
        <authorList>
            <person name="Shin S.-K."/>
            <person name="Yi H."/>
        </authorList>
    </citation>
    <scope>NUCLEOTIDE SEQUENCE [LARGE SCALE GENOMIC DNA]</scope>
    <source>
        <strain evidence="1 2">DSM 16209</strain>
    </source>
</reference>
<dbReference type="RefSeq" id="WP_066076828.1">
    <property type="nucleotide sequence ID" value="NZ_FRDK01000007.1"/>
</dbReference>
<proteinExistence type="predicted"/>
<dbReference type="EMBL" id="LVJE01000006">
    <property type="protein sequence ID" value="OAB29695.1"/>
    <property type="molecule type" value="Genomic_DNA"/>
</dbReference>
<sequence>MGKKVVIALTVQANSLYTMNNPSPADINAKCSLSDDNSGRSANGTLEDFKSNVYINQDVKWIGLTTDAGFSVSIDSIVYEPNFSDVNFFDSSTIKGTGGRSGNSTAKVKDDSNLLKKIDKYSIYFSIYANANNFKSFQIDPKLAANP</sequence>
<comment type="caution">
    <text evidence="1">The sequence shown here is derived from an EMBL/GenBank/DDBJ whole genome shotgun (WGS) entry which is preliminary data.</text>
</comment>